<dbReference type="PANTHER" id="PTHR43750">
    <property type="entry name" value="UDP-GLUCOSE 6-DEHYDROGENASE TUAD"/>
    <property type="match status" value="1"/>
</dbReference>
<comment type="similarity">
    <text evidence="2 7">Belongs to the UDP-glucose/GDP-mannose dehydrogenase family.</text>
</comment>
<dbReference type="InterPro" id="IPR036291">
    <property type="entry name" value="NAD(P)-bd_dom_sf"/>
</dbReference>
<dbReference type="Proteomes" id="UP000681526">
    <property type="component" value="Unassembled WGS sequence"/>
</dbReference>
<dbReference type="InterPro" id="IPR028357">
    <property type="entry name" value="UDPglc_DH_bac"/>
</dbReference>
<dbReference type="PIRSF" id="PIRSF500134">
    <property type="entry name" value="UDPglc_DH_bac"/>
    <property type="match status" value="1"/>
</dbReference>
<dbReference type="SUPFAM" id="SSF51735">
    <property type="entry name" value="NAD(P)-binding Rossmann-fold domains"/>
    <property type="match status" value="1"/>
</dbReference>
<keyword evidence="5 7" id="KW-0520">NAD</keyword>
<dbReference type="EC" id="1.1.1.22" evidence="3 7"/>
<dbReference type="Pfam" id="PF03720">
    <property type="entry name" value="UDPG_MGDP_dh_C"/>
    <property type="match status" value="1"/>
</dbReference>
<dbReference type="SMART" id="SM00984">
    <property type="entry name" value="UDPG_MGDP_dh_C"/>
    <property type="match status" value="1"/>
</dbReference>
<keyword evidence="10" id="KW-1185">Reference proteome</keyword>
<gene>
    <name evidence="9" type="primary">txxe 885-rkpK</name>
    <name evidence="9" type="ORF">TXXE_09355</name>
</gene>
<evidence type="ECO:0000313" key="9">
    <source>
        <dbReference type="EMBL" id="CAG5085932.1"/>
    </source>
</evidence>
<comment type="catalytic activity">
    <reaction evidence="6 7">
        <text>UDP-alpha-D-glucose + 2 NAD(+) + H2O = UDP-alpha-D-glucuronate + 2 NADH + 3 H(+)</text>
        <dbReference type="Rhea" id="RHEA:23596"/>
        <dbReference type="ChEBI" id="CHEBI:15377"/>
        <dbReference type="ChEBI" id="CHEBI:15378"/>
        <dbReference type="ChEBI" id="CHEBI:57540"/>
        <dbReference type="ChEBI" id="CHEBI:57945"/>
        <dbReference type="ChEBI" id="CHEBI:58052"/>
        <dbReference type="ChEBI" id="CHEBI:58885"/>
        <dbReference type="EC" id="1.1.1.22"/>
    </reaction>
</comment>
<dbReference type="Gene3D" id="1.20.5.100">
    <property type="entry name" value="Cytochrome c1, transmembrane anchor, C-terminal"/>
    <property type="match status" value="1"/>
</dbReference>
<evidence type="ECO:0000256" key="3">
    <source>
        <dbReference type="ARBA" id="ARBA00012954"/>
    </source>
</evidence>
<accession>A0ABM8V3Y8</accession>
<evidence type="ECO:0000256" key="1">
    <source>
        <dbReference type="ARBA" id="ARBA00004701"/>
    </source>
</evidence>
<evidence type="ECO:0000256" key="5">
    <source>
        <dbReference type="ARBA" id="ARBA00023027"/>
    </source>
</evidence>
<evidence type="ECO:0000313" key="10">
    <source>
        <dbReference type="Proteomes" id="UP000681526"/>
    </source>
</evidence>
<evidence type="ECO:0000256" key="4">
    <source>
        <dbReference type="ARBA" id="ARBA00023002"/>
    </source>
</evidence>
<dbReference type="InterPro" id="IPR017476">
    <property type="entry name" value="UDP-Glc/GDP-Man"/>
</dbReference>
<sequence length="440" mass="48876">MPILAVVGTGYVGLVTGVLLADFGHTVTCVDVDAEKINKLCNGQIPIYEPGLEPIVMRNLTCGRLHFTTDIRVAVEESEVIFITVGTPPKEDGRADIQYVLHAAREIAKWMNGYKVIVNKSTSPVGTARAIKQTIHQVLHERGVNFPFDVVSNPEFLREGTAIQDFMHPYRIVIGAENPHAIERMKAVYGFCYKNEVPTIEANLETAEMIKYASNAYLAMKVTYINEIANVCEKMRADIQLVAEAMGLDQRIGPSFLKAGPGYGGSCFPKDASALIRMAEDCGESLQLVEAMIKSNQLQKLRMVDKIRDGLGDLAGKNIAILGITFKPNTDDIRESPALVILPRLVELGAKLRVYDPCGRINGERAFRDILDSIAWCGDIYEAVSDSDATVILTDWDEFRSIDFDRYESLHAGKVLFDLRNLYERQPMTEKGFLYFGVGK</sequence>
<dbReference type="PIRSF" id="PIRSF000124">
    <property type="entry name" value="UDPglc_GDPman_dh"/>
    <property type="match status" value="1"/>
</dbReference>
<proteinExistence type="inferred from homology"/>
<dbReference type="EMBL" id="CAJRAY010000042">
    <property type="protein sequence ID" value="CAG5085932.1"/>
    <property type="molecule type" value="Genomic_DNA"/>
</dbReference>
<dbReference type="PANTHER" id="PTHR43750:SF3">
    <property type="entry name" value="UDP-GLUCOSE 6-DEHYDROGENASE TUAD"/>
    <property type="match status" value="1"/>
</dbReference>
<protein>
    <recommendedName>
        <fullName evidence="3 7">UDP-glucose 6-dehydrogenase</fullName>
        <ecNumber evidence="3 7">1.1.1.22</ecNumber>
    </recommendedName>
</protein>
<dbReference type="Pfam" id="PF03721">
    <property type="entry name" value="UDPG_MGDP_dh_N"/>
    <property type="match status" value="1"/>
</dbReference>
<evidence type="ECO:0000256" key="7">
    <source>
        <dbReference type="PIRNR" id="PIRNR000124"/>
    </source>
</evidence>
<dbReference type="NCBIfam" id="TIGR03026">
    <property type="entry name" value="NDP-sugDHase"/>
    <property type="match status" value="1"/>
</dbReference>
<name>A0ABM8V3Y8_THEXY</name>
<evidence type="ECO:0000259" key="8">
    <source>
        <dbReference type="SMART" id="SM00984"/>
    </source>
</evidence>
<dbReference type="InterPro" id="IPR001732">
    <property type="entry name" value="UDP-Glc/GDP-Man_DH_N"/>
</dbReference>
<dbReference type="InterPro" id="IPR014026">
    <property type="entry name" value="UDP-Glc/GDP-Man_DH_dimer"/>
</dbReference>
<organism evidence="9 10">
    <name type="scientific">Thermobacillus xylanilyticus</name>
    <dbReference type="NCBI Taxonomy" id="76633"/>
    <lineage>
        <taxon>Bacteria</taxon>
        <taxon>Bacillati</taxon>
        <taxon>Bacillota</taxon>
        <taxon>Bacilli</taxon>
        <taxon>Bacillales</taxon>
        <taxon>Paenibacillaceae</taxon>
        <taxon>Thermobacillus</taxon>
    </lineage>
</organism>
<feature type="domain" description="UDP-glucose/GDP-mannose dehydrogenase C-terminal" evidence="8">
    <location>
        <begin position="320"/>
        <end position="425"/>
    </location>
</feature>
<dbReference type="SUPFAM" id="SSF52413">
    <property type="entry name" value="UDP-glucose/GDP-mannose dehydrogenase C-terminal domain"/>
    <property type="match status" value="1"/>
</dbReference>
<keyword evidence="4 7" id="KW-0560">Oxidoreductase</keyword>
<dbReference type="Pfam" id="PF00984">
    <property type="entry name" value="UDPG_MGDP_dh"/>
    <property type="match status" value="1"/>
</dbReference>
<dbReference type="GO" id="GO:0003979">
    <property type="term" value="F:UDP-glucose 6-dehydrogenase activity"/>
    <property type="evidence" value="ECO:0007669"/>
    <property type="project" value="UniProtKB-EC"/>
</dbReference>
<dbReference type="Gene3D" id="3.40.50.720">
    <property type="entry name" value="NAD(P)-binding Rossmann-like Domain"/>
    <property type="match status" value="2"/>
</dbReference>
<comment type="caution">
    <text evidence="9">The sequence shown here is derived from an EMBL/GenBank/DDBJ whole genome shotgun (WGS) entry which is preliminary data.</text>
</comment>
<dbReference type="SUPFAM" id="SSF48179">
    <property type="entry name" value="6-phosphogluconate dehydrogenase C-terminal domain-like"/>
    <property type="match status" value="1"/>
</dbReference>
<dbReference type="InterPro" id="IPR008927">
    <property type="entry name" value="6-PGluconate_DH-like_C_sf"/>
</dbReference>
<evidence type="ECO:0000256" key="6">
    <source>
        <dbReference type="ARBA" id="ARBA00047473"/>
    </source>
</evidence>
<dbReference type="RefSeq" id="WP_213484392.1">
    <property type="nucleotide sequence ID" value="NZ_CAJRAY010000042.1"/>
</dbReference>
<dbReference type="InterPro" id="IPR036220">
    <property type="entry name" value="UDP-Glc/GDP-Man_DH_C_sf"/>
</dbReference>
<evidence type="ECO:0000256" key="2">
    <source>
        <dbReference type="ARBA" id="ARBA00006601"/>
    </source>
</evidence>
<comment type="pathway">
    <text evidence="1">Nucleotide-sugar biosynthesis; UDP-alpha-D-glucuronate biosynthesis; UDP-alpha-D-glucuronate from UDP-alpha-D-glucose: step 1/1.</text>
</comment>
<dbReference type="InterPro" id="IPR014027">
    <property type="entry name" value="UDP-Glc/GDP-Man_DH_C"/>
</dbReference>
<reference evidence="9 10" key="1">
    <citation type="submission" date="2021-04" db="EMBL/GenBank/DDBJ databases">
        <authorList>
            <person name="Rakotoarivonina H."/>
        </authorList>
    </citation>
    <scope>NUCLEOTIDE SEQUENCE [LARGE SCALE GENOMIC DNA]</scope>
    <source>
        <strain evidence="9 10">XE</strain>
    </source>
</reference>